<feature type="non-terminal residue" evidence="1">
    <location>
        <position position="1"/>
    </location>
</feature>
<feature type="non-terminal residue" evidence="1">
    <location>
        <position position="94"/>
    </location>
</feature>
<dbReference type="Proteomes" id="UP001432027">
    <property type="component" value="Unassembled WGS sequence"/>
</dbReference>
<gene>
    <name evidence="1" type="ORF">PENTCL1PPCAC_14</name>
</gene>
<comment type="caution">
    <text evidence="1">The sequence shown here is derived from an EMBL/GenBank/DDBJ whole genome shotgun (WGS) entry which is preliminary data.</text>
</comment>
<keyword evidence="2" id="KW-1185">Reference proteome</keyword>
<dbReference type="EMBL" id="BTSX01000001">
    <property type="protein sequence ID" value="GMS77839.1"/>
    <property type="molecule type" value="Genomic_DNA"/>
</dbReference>
<protein>
    <submittedName>
        <fullName evidence="1">Uncharacterized protein</fullName>
    </submittedName>
</protein>
<organism evidence="1 2">
    <name type="scientific">Pristionchus entomophagus</name>
    <dbReference type="NCBI Taxonomy" id="358040"/>
    <lineage>
        <taxon>Eukaryota</taxon>
        <taxon>Metazoa</taxon>
        <taxon>Ecdysozoa</taxon>
        <taxon>Nematoda</taxon>
        <taxon>Chromadorea</taxon>
        <taxon>Rhabditida</taxon>
        <taxon>Rhabditina</taxon>
        <taxon>Diplogasteromorpha</taxon>
        <taxon>Diplogasteroidea</taxon>
        <taxon>Neodiplogasteridae</taxon>
        <taxon>Pristionchus</taxon>
    </lineage>
</organism>
<proteinExistence type="predicted"/>
<accession>A0AAV5S6P2</accession>
<evidence type="ECO:0000313" key="2">
    <source>
        <dbReference type="Proteomes" id="UP001432027"/>
    </source>
</evidence>
<reference evidence="1" key="1">
    <citation type="submission" date="2023-10" db="EMBL/GenBank/DDBJ databases">
        <title>Genome assembly of Pristionchus species.</title>
        <authorList>
            <person name="Yoshida K."/>
            <person name="Sommer R.J."/>
        </authorList>
    </citation>
    <scope>NUCLEOTIDE SEQUENCE</scope>
    <source>
        <strain evidence="1">RS0144</strain>
    </source>
</reference>
<evidence type="ECO:0000313" key="1">
    <source>
        <dbReference type="EMBL" id="GMS77839.1"/>
    </source>
</evidence>
<sequence>RGSRFPQSHETSIEQGGNHQLNLPELNLSFLLNFAQNVKSIFLDFTCTSISAQDLCALRKIMLDGEFKLQNFQVKVEKEMEKSFVKDCFGVTIE</sequence>
<name>A0AAV5S6P2_9BILA</name>
<dbReference type="AlphaFoldDB" id="A0AAV5S6P2"/>